<keyword evidence="1" id="KW-0472">Membrane</keyword>
<evidence type="ECO:0000256" key="1">
    <source>
        <dbReference type="SAM" id="Phobius"/>
    </source>
</evidence>
<dbReference type="EMBL" id="CP002040">
    <property type="protein sequence ID" value="ADH69536.1"/>
    <property type="molecule type" value="Genomic_DNA"/>
</dbReference>
<proteinExistence type="predicted"/>
<dbReference type="Proteomes" id="UP000002219">
    <property type="component" value="Chromosome 1"/>
</dbReference>
<protein>
    <submittedName>
        <fullName evidence="2">Permease</fullName>
    </submittedName>
</protein>
<keyword evidence="3" id="KW-1185">Reference proteome</keyword>
<evidence type="ECO:0000313" key="3">
    <source>
        <dbReference type="Proteomes" id="UP000002219"/>
    </source>
</evidence>
<dbReference type="AlphaFoldDB" id="D7AUY6"/>
<organism evidence="2 3">
    <name type="scientific">Nocardiopsis dassonvillei (strain ATCC 23218 / DSM 43111 / CIP 107115 / JCM 7437 / KCTC 9190 / NBRC 14626 / NCTC 10488 / NRRL B-5397 / IMRU 509)</name>
    <name type="common">Actinomadura dassonvillei</name>
    <dbReference type="NCBI Taxonomy" id="446468"/>
    <lineage>
        <taxon>Bacteria</taxon>
        <taxon>Bacillati</taxon>
        <taxon>Actinomycetota</taxon>
        <taxon>Actinomycetes</taxon>
        <taxon>Streptosporangiales</taxon>
        <taxon>Nocardiopsidaceae</taxon>
        <taxon>Nocardiopsis</taxon>
    </lineage>
</organism>
<evidence type="ECO:0000313" key="2">
    <source>
        <dbReference type="EMBL" id="ADH69536.1"/>
    </source>
</evidence>
<reference evidence="2 3" key="1">
    <citation type="journal article" date="2010" name="Stand. Genomic Sci.">
        <title>Complete genome sequence of Nocardiopsis dassonvillei type strain (IMRU 509).</title>
        <authorList>
            <person name="Sun H."/>
            <person name="Lapidus A."/>
            <person name="Nolan M."/>
            <person name="Lucas S."/>
            <person name="Del Rio T.G."/>
            <person name="Tice H."/>
            <person name="Cheng J.F."/>
            <person name="Tapia R."/>
            <person name="Han C."/>
            <person name="Goodwin L."/>
            <person name="Pitluck S."/>
            <person name="Pagani I."/>
            <person name="Ivanova N."/>
            <person name="Mavromatis K."/>
            <person name="Mikhailova N."/>
            <person name="Pati A."/>
            <person name="Chen A."/>
            <person name="Palaniappan K."/>
            <person name="Land M."/>
            <person name="Hauser L."/>
            <person name="Chang Y.J."/>
            <person name="Jeffries C.D."/>
            <person name="Djao O.D."/>
            <person name="Rohde M."/>
            <person name="Sikorski J."/>
            <person name="Goker M."/>
            <person name="Woyke T."/>
            <person name="Bristow J."/>
            <person name="Eisen J.A."/>
            <person name="Markowitz V."/>
            <person name="Hugenholtz P."/>
            <person name="Kyrpides N.C."/>
            <person name="Klenk H.P."/>
        </authorList>
    </citation>
    <scope>NUCLEOTIDE SEQUENCE [LARGE SCALE GENOMIC DNA]</scope>
    <source>
        <strain evidence="3">ATCC 23218 / DSM 43111 / CIP 107115 / JCM 7437 / KCTC 9190 / NBRC 14626 / NCTC 10488 / NRRL B-5397 / IMRU 509</strain>
    </source>
</reference>
<accession>D7AUY6</accession>
<keyword evidence="1" id="KW-1133">Transmembrane helix</keyword>
<dbReference type="KEGG" id="nda:Ndas_4141"/>
<gene>
    <name evidence="2" type="ordered locus">Ndas_4141</name>
</gene>
<feature type="transmembrane region" description="Helical" evidence="1">
    <location>
        <begin position="35"/>
        <end position="56"/>
    </location>
</feature>
<sequence>MTPFSIACLSLLSMSVLLMVRQKRASSSRQKNITSALAALMGVIFVIFLIFSILTYS</sequence>
<name>D7AUY6_NOCDD</name>
<dbReference type="HOGENOM" id="CLU_2992169_0_0_11"/>
<keyword evidence="1" id="KW-0812">Transmembrane</keyword>